<name>A0A317N1L2_9NOCA</name>
<evidence type="ECO:0000313" key="4">
    <source>
        <dbReference type="Proteomes" id="UP000246410"/>
    </source>
</evidence>
<dbReference type="PRINTS" id="PR00111">
    <property type="entry name" value="ABHYDROLASE"/>
</dbReference>
<evidence type="ECO:0000259" key="2">
    <source>
        <dbReference type="Pfam" id="PF00561"/>
    </source>
</evidence>
<dbReference type="Gene3D" id="3.40.50.1820">
    <property type="entry name" value="alpha/beta hydrolase"/>
    <property type="match status" value="1"/>
</dbReference>
<comment type="caution">
    <text evidence="3">The sequence shown here is derived from an EMBL/GenBank/DDBJ whole genome shotgun (WGS) entry which is preliminary data.</text>
</comment>
<feature type="region of interest" description="Disordered" evidence="1">
    <location>
        <begin position="298"/>
        <end position="323"/>
    </location>
</feature>
<dbReference type="SUPFAM" id="SSF53474">
    <property type="entry name" value="alpha/beta-Hydrolases"/>
    <property type="match status" value="1"/>
</dbReference>
<dbReference type="Pfam" id="PF00561">
    <property type="entry name" value="Abhydrolase_1"/>
    <property type="match status" value="1"/>
</dbReference>
<dbReference type="InterPro" id="IPR000073">
    <property type="entry name" value="AB_hydrolase_1"/>
</dbReference>
<evidence type="ECO:0000313" key="3">
    <source>
        <dbReference type="EMBL" id="PWV67784.1"/>
    </source>
</evidence>
<reference evidence="3 4" key="1">
    <citation type="submission" date="2018-05" db="EMBL/GenBank/DDBJ databases">
        <title>Genomic Encyclopedia of Type Strains, Phase IV (KMG-IV): sequencing the most valuable type-strain genomes for metagenomic binning, comparative biology and taxonomic classification.</title>
        <authorList>
            <person name="Goeker M."/>
        </authorList>
    </citation>
    <scope>NUCLEOTIDE SEQUENCE [LARGE SCALE GENOMIC DNA]</scope>
    <source>
        <strain evidence="3 4">DSM 44717</strain>
    </source>
</reference>
<sequence>MSEPTAPAQDQFTRLPSGIRVCYRVDGRPGRPAILLIGGLGEDLTMWSEHFVAGLVSRGFVVVRMDNRDSGRSTFVSTRAPGVLRLASARPRSDAYTLTDCATDCAYLIDHLGVGPVHLVGRSMGGMIAQTIAAEFPTRAASLTSIYSTTGNPEVGRASLRTTVILATQSPRTKPQAIKAHLRLTANLAGVGYPIDEIAEAEHAATQWDRTAGDGHAGMQRQLQAILASGDRTAALNTIQVPTLVVNGDRDPLVDPSGGEATAAAIPGSRHLVIAGMGHHIPDSLADVIVEHIAAHVDKHRATQQPTQRGRGRTPTRRPGGTR</sequence>
<dbReference type="InterPro" id="IPR029058">
    <property type="entry name" value="AB_hydrolase_fold"/>
</dbReference>
<dbReference type="PANTHER" id="PTHR43433:SF5">
    <property type="entry name" value="AB HYDROLASE-1 DOMAIN-CONTAINING PROTEIN"/>
    <property type="match status" value="1"/>
</dbReference>
<dbReference type="PANTHER" id="PTHR43433">
    <property type="entry name" value="HYDROLASE, ALPHA/BETA FOLD FAMILY PROTEIN"/>
    <property type="match status" value="1"/>
</dbReference>
<dbReference type="RefSeq" id="WP_110041540.1">
    <property type="nucleotide sequence ID" value="NZ_QGTL01000019.1"/>
</dbReference>
<gene>
    <name evidence="3" type="ORF">DFR69_11998</name>
</gene>
<accession>A0A317N1L2</accession>
<dbReference type="Proteomes" id="UP000246410">
    <property type="component" value="Unassembled WGS sequence"/>
</dbReference>
<dbReference type="AlphaFoldDB" id="A0A317N1L2"/>
<evidence type="ECO:0000256" key="1">
    <source>
        <dbReference type="SAM" id="MobiDB-lite"/>
    </source>
</evidence>
<dbReference type="GO" id="GO:0046503">
    <property type="term" value="P:glycerolipid catabolic process"/>
    <property type="evidence" value="ECO:0007669"/>
    <property type="project" value="TreeGrafter"/>
</dbReference>
<keyword evidence="4" id="KW-1185">Reference proteome</keyword>
<dbReference type="EMBL" id="QGTL01000019">
    <property type="protein sequence ID" value="PWV67784.1"/>
    <property type="molecule type" value="Genomic_DNA"/>
</dbReference>
<proteinExistence type="predicted"/>
<dbReference type="InterPro" id="IPR050471">
    <property type="entry name" value="AB_hydrolase"/>
</dbReference>
<organism evidence="3 4">
    <name type="scientific">Nocardia neocaledoniensis</name>
    <dbReference type="NCBI Taxonomy" id="236511"/>
    <lineage>
        <taxon>Bacteria</taxon>
        <taxon>Bacillati</taxon>
        <taxon>Actinomycetota</taxon>
        <taxon>Actinomycetes</taxon>
        <taxon>Mycobacteriales</taxon>
        <taxon>Nocardiaceae</taxon>
        <taxon>Nocardia</taxon>
    </lineage>
</organism>
<feature type="domain" description="AB hydrolase-1" evidence="2">
    <location>
        <begin position="32"/>
        <end position="281"/>
    </location>
</feature>
<protein>
    <submittedName>
        <fullName evidence="3">Pimeloyl-ACP methyl ester carboxylesterase</fullName>
    </submittedName>
</protein>
<dbReference type="GO" id="GO:0004806">
    <property type="term" value="F:triacylglycerol lipase activity"/>
    <property type="evidence" value="ECO:0007669"/>
    <property type="project" value="TreeGrafter"/>
</dbReference>